<gene>
    <name evidence="2" type="ORF">ACFFLI_04225</name>
</gene>
<proteinExistence type="predicted"/>
<dbReference type="RefSeq" id="WP_225424384.1">
    <property type="nucleotide sequence ID" value="NZ_BJEA01000008.1"/>
</dbReference>
<evidence type="ECO:0000313" key="3">
    <source>
        <dbReference type="Proteomes" id="UP001589691"/>
    </source>
</evidence>
<feature type="compositionally biased region" description="Polar residues" evidence="1">
    <location>
        <begin position="165"/>
        <end position="185"/>
    </location>
</feature>
<evidence type="ECO:0008006" key="4">
    <source>
        <dbReference type="Google" id="ProtNLM"/>
    </source>
</evidence>
<sequence length="185" mass="20688">MQSNSRIAELLVQLMSGQHVEVTKVLEKYGISKRTYQRDFAFIRDALLENNAGELCEHAGCYWLKQTDVQANYQKALIMSHVLLGSRALTVDELKATLDYLAQGLPAKDQSELRRSLRAAKGSYVPLSQPQPLLKRLSQMTQLIAGNQRVTFTYDGSAEDDRKPQTANRKPQTANPSCPTSGDIF</sequence>
<organism evidence="2 3">
    <name type="scientific">Lactiplantibacillus modestisalitolerans</name>
    <dbReference type="NCBI Taxonomy" id="1457219"/>
    <lineage>
        <taxon>Bacteria</taxon>
        <taxon>Bacillati</taxon>
        <taxon>Bacillota</taxon>
        <taxon>Bacilli</taxon>
        <taxon>Lactobacillales</taxon>
        <taxon>Lactobacillaceae</taxon>
        <taxon>Lactiplantibacillus</taxon>
    </lineage>
</organism>
<dbReference type="InterPro" id="IPR036388">
    <property type="entry name" value="WH-like_DNA-bd_sf"/>
</dbReference>
<dbReference type="Gene3D" id="1.10.10.10">
    <property type="entry name" value="Winged helix-like DNA-binding domain superfamily/Winged helix DNA-binding domain"/>
    <property type="match status" value="1"/>
</dbReference>
<name>A0ABV5WSF0_9LACO</name>
<comment type="caution">
    <text evidence="2">The sequence shown here is derived from an EMBL/GenBank/DDBJ whole genome shotgun (WGS) entry which is preliminary data.</text>
</comment>
<protein>
    <recommendedName>
        <fullName evidence="4">Transcriptional regulator</fullName>
    </recommendedName>
</protein>
<evidence type="ECO:0000256" key="1">
    <source>
        <dbReference type="SAM" id="MobiDB-lite"/>
    </source>
</evidence>
<evidence type="ECO:0000313" key="2">
    <source>
        <dbReference type="EMBL" id="MFB9769082.1"/>
    </source>
</evidence>
<dbReference type="Proteomes" id="UP001589691">
    <property type="component" value="Unassembled WGS sequence"/>
</dbReference>
<reference evidence="2 3" key="1">
    <citation type="submission" date="2024-09" db="EMBL/GenBank/DDBJ databases">
        <authorList>
            <person name="Sun Q."/>
            <person name="Mori K."/>
        </authorList>
    </citation>
    <scope>NUCLEOTIDE SEQUENCE [LARGE SCALE GENOMIC DNA]</scope>
    <source>
        <strain evidence="2 3">TBRC 4576</strain>
    </source>
</reference>
<keyword evidence="3" id="KW-1185">Reference proteome</keyword>
<accession>A0ABV5WSF0</accession>
<dbReference type="EMBL" id="JBHLZY010000009">
    <property type="protein sequence ID" value="MFB9769082.1"/>
    <property type="molecule type" value="Genomic_DNA"/>
</dbReference>
<feature type="region of interest" description="Disordered" evidence="1">
    <location>
        <begin position="155"/>
        <end position="185"/>
    </location>
</feature>